<gene>
    <name evidence="1" type="ORF">I4F81_000937</name>
</gene>
<dbReference type="EMBL" id="CM020618">
    <property type="protein sequence ID" value="KAK1858328.1"/>
    <property type="molecule type" value="Genomic_DNA"/>
</dbReference>
<proteinExistence type="predicted"/>
<protein>
    <submittedName>
        <fullName evidence="1">Uncharacterized protein</fullName>
    </submittedName>
</protein>
<keyword evidence="2" id="KW-1185">Reference proteome</keyword>
<organism evidence="1 2">
    <name type="scientific">Pyropia yezoensis</name>
    <name type="common">Susabi-nori</name>
    <name type="synonym">Porphyra yezoensis</name>
    <dbReference type="NCBI Taxonomy" id="2788"/>
    <lineage>
        <taxon>Eukaryota</taxon>
        <taxon>Rhodophyta</taxon>
        <taxon>Bangiophyceae</taxon>
        <taxon>Bangiales</taxon>
        <taxon>Bangiaceae</taxon>
        <taxon>Pyropia</taxon>
    </lineage>
</organism>
<reference evidence="1" key="1">
    <citation type="submission" date="2019-11" db="EMBL/GenBank/DDBJ databases">
        <title>Nori genome reveals adaptations in red seaweeds to the harsh intertidal environment.</title>
        <authorList>
            <person name="Wang D."/>
            <person name="Mao Y."/>
        </authorList>
    </citation>
    <scope>NUCLEOTIDE SEQUENCE</scope>
    <source>
        <tissue evidence="1">Gametophyte</tissue>
    </source>
</reference>
<name>A0ACC3BL29_PYRYE</name>
<evidence type="ECO:0000313" key="1">
    <source>
        <dbReference type="EMBL" id="KAK1858328.1"/>
    </source>
</evidence>
<sequence>MVHKDIPSRWLRLHFGSAKRVDGCFVPSDEHTTLYPHKIDACSTCLLLAADIRSERQALKRHLQQNDQATVGRQDAVRANRAVIADLEGALERHKKEASSALEYHMQCIGGAAKRYEDLASSFLNVVRSWRTVERPSDGPSHADEAFIRRASEEWFNISSDYQQDKSVPSWNRSPQPGPTYFMSGETHYVHIFCAESCGGTTGPSRFSGNLVYSRSERVGGSKSSDDTLSTLADMLLGRVNLGDGVPPLFRTGFGPEGPLRGSEKAL</sequence>
<comment type="caution">
    <text evidence="1">The sequence shown here is derived from an EMBL/GenBank/DDBJ whole genome shotgun (WGS) entry which is preliminary data.</text>
</comment>
<dbReference type="Proteomes" id="UP000798662">
    <property type="component" value="Chromosome 1"/>
</dbReference>
<accession>A0ACC3BL29</accession>
<evidence type="ECO:0000313" key="2">
    <source>
        <dbReference type="Proteomes" id="UP000798662"/>
    </source>
</evidence>